<accession>A0AAN6LS32</accession>
<protein>
    <recommendedName>
        <fullName evidence="4">Histone transcription regulator 3 homolog</fullName>
    </recommendedName>
</protein>
<organism evidence="7 8">
    <name type="scientific">Pseudopithomyces chartarum</name>
    <dbReference type="NCBI Taxonomy" id="1892770"/>
    <lineage>
        <taxon>Eukaryota</taxon>
        <taxon>Fungi</taxon>
        <taxon>Dikarya</taxon>
        <taxon>Ascomycota</taxon>
        <taxon>Pezizomycotina</taxon>
        <taxon>Dothideomycetes</taxon>
        <taxon>Pleosporomycetidae</taxon>
        <taxon>Pleosporales</taxon>
        <taxon>Massarineae</taxon>
        <taxon>Didymosphaeriaceae</taxon>
        <taxon>Pseudopithomyces</taxon>
    </lineage>
</organism>
<feature type="compositionally biased region" description="Basic and acidic residues" evidence="6">
    <location>
        <begin position="1808"/>
        <end position="1817"/>
    </location>
</feature>
<evidence type="ECO:0000256" key="3">
    <source>
        <dbReference type="ARBA" id="ARBA00007335"/>
    </source>
</evidence>
<feature type="region of interest" description="Disordered" evidence="6">
    <location>
        <begin position="830"/>
        <end position="872"/>
    </location>
</feature>
<gene>
    <name evidence="7" type="ORF">GRF29_112g1517685</name>
</gene>
<comment type="function">
    <text evidence="1">Has a role in a nucleosome assembly pathway that is required for the integrity of heterochromatin and proper chromosome segregation.</text>
</comment>
<feature type="region of interest" description="Disordered" evidence="6">
    <location>
        <begin position="334"/>
        <end position="436"/>
    </location>
</feature>
<feature type="region of interest" description="Disordered" evidence="6">
    <location>
        <begin position="1740"/>
        <end position="1863"/>
    </location>
</feature>
<dbReference type="PANTHER" id="PTHR15502:SF7">
    <property type="entry name" value="CALCINEURIN-BINDING PROTEIN CABIN-1"/>
    <property type="match status" value="1"/>
</dbReference>
<feature type="compositionally biased region" description="Polar residues" evidence="6">
    <location>
        <begin position="1773"/>
        <end position="1782"/>
    </location>
</feature>
<name>A0AAN6LS32_9PLEO</name>
<dbReference type="GO" id="GO:0006325">
    <property type="term" value="P:chromatin organization"/>
    <property type="evidence" value="ECO:0007669"/>
    <property type="project" value="InterPro"/>
</dbReference>
<keyword evidence="8" id="KW-1185">Reference proteome</keyword>
<keyword evidence="5" id="KW-0539">Nucleus</keyword>
<evidence type="ECO:0000256" key="6">
    <source>
        <dbReference type="SAM" id="MobiDB-lite"/>
    </source>
</evidence>
<evidence type="ECO:0000313" key="8">
    <source>
        <dbReference type="Proteomes" id="UP001280581"/>
    </source>
</evidence>
<evidence type="ECO:0000256" key="4">
    <source>
        <dbReference type="ARBA" id="ARBA00014848"/>
    </source>
</evidence>
<feature type="compositionally biased region" description="Low complexity" evidence="6">
    <location>
        <begin position="1742"/>
        <end position="1753"/>
    </location>
</feature>
<dbReference type="InterPro" id="IPR033053">
    <property type="entry name" value="Hir3/CABIN1"/>
</dbReference>
<evidence type="ECO:0000256" key="1">
    <source>
        <dbReference type="ARBA" id="ARBA00002687"/>
    </source>
</evidence>
<reference evidence="7 8" key="1">
    <citation type="submission" date="2021-02" db="EMBL/GenBank/DDBJ databases">
        <title>Genome assembly of Pseudopithomyces chartarum.</title>
        <authorList>
            <person name="Jauregui R."/>
            <person name="Singh J."/>
            <person name="Voisey C."/>
        </authorList>
    </citation>
    <scope>NUCLEOTIDE SEQUENCE [LARGE SCALE GENOMIC DNA]</scope>
    <source>
        <strain evidence="7 8">AGR01</strain>
    </source>
</reference>
<feature type="compositionally biased region" description="Pro residues" evidence="6">
    <location>
        <begin position="1785"/>
        <end position="1801"/>
    </location>
</feature>
<evidence type="ECO:0000313" key="7">
    <source>
        <dbReference type="EMBL" id="KAK3203529.1"/>
    </source>
</evidence>
<proteinExistence type="inferred from homology"/>
<dbReference type="PANTHER" id="PTHR15502">
    <property type="entry name" value="CALCINEURIN-BINDING PROTEIN CABIN 1-RELATED"/>
    <property type="match status" value="1"/>
</dbReference>
<sequence length="1918" mass="216089">STWHALNVEPEFHQEDEVDDTKEIQIEEALKLYQTALKYHSEGPQSFQKTAEAYRALFESEIFKYNESLSEYRRHELFGDELVFDSILDDYDTGPVQQVGASESAPNTLPQILHLSHKNHGQFLLQTLQHWASQNGAVLQQEGGTHLVKILEHFADALDKEDTDLDLWLRTASVAAMLGSPRITRFCLEAVLDGNDELYDSLLRLPGLEEGFAGHQLRELVSKLEDTLSLQQAPLSSIRRKKLSEKLKQRLNPYPWAPLPSDISAPISPAAPRPPQRVVLSPSKWDWAGVGDTILRHYMTESNSLIDDKVPAAAGITLDMPPEATIEDAIEDTRAQEEAAELEPPEEEAMSGQSESVTIEAENESPKAQPTDDVVMEDQEKATEIKADDGELATPVETGRDSSRKRSTDSAGLPETAEGGRARSKRLRAREATEPGAAVEAVGQVVGNTLEDQLWLFTNADRCLREVINDQFERLGVEGFGKLEELHTLVSDPASGKQITDSIDKAACDMYAALRNSGAMIAPVMLSAESVDLGGATREAGLNAFLGYSKSSTAQACVKPVLRSEKLASFVQDVNDAWLSTNEVAFSWVETLLSPSLLSVASGSTASGQSSYIQYRWPEDLKRHVIQVLVNVDEFIYNRMLERLETLNTGILDAQEKNYRYELTDFDLAQVEMIETIFELHLDVYSLIKHPSSGVDQNTQLQQNDRLSRWVSLAREAMQLRTSCMSIAVLEDELSLRHIWASVFHLNVSDDVLPQHVLYAMEELKEIFKSLDGQVIEMQNNAVMPELSMAAVDRELVRISMKDFFLTVFDTDEKDPVAVIESLEPILEPTQAADMAHDEDSDAVDETHRSPSSPSTIDGHASSTDVRSSRPSPLQEMRKFLDSAAIHLRLSLWQRLREAYEGIEYPPKVLSCYLRSIETLTGEFSTSTYQEASGSDRHVKLVRCFRLVDEIVVKVLSIIRNEKDAFACITYDHMQSSMSAISQLLRILSASNCLQDMIRVGQFSAPRIEGSPSSTFSNMTNRLNDMQVRLWILQYHLFKDGIAQTPESFEAPSDEQFTFLRHVHHALGVRSCGHSAGRLFLRLAKDEMLLFKDPPEPEVWATELSQVLYDLYGLKTFVDMAECQEYGSNADILDKSAATKLISFIITQANKMDIKEIVKHELKNTIERVHGALGRPKLHEDTTQNGKAIKAYLKSPINPTDLFSSLKGVNLIPTRPIPAEISPPAAKGWYFLMGILSLHKFKIQKRTTQAPTEEVHFAQAFFEQDLAFSSNSWETWYRLAQANDTQLEEAVSWTVEKINSNSMELITWQRAAIHCYTMAVACAVRDADASPDTRAKVAQLYTDFGTRIYSSSREPFNMNVFDVKDIEYKFFSHINDNILYKNLPFAVLTPYQAWKFAGTLFKRAVKGNPDKWWNHYMLAKSLWKMYCSNDDEIQRAASESRLPQVNGVQSWEEPIKATLNAINTLPEKKERSKEPVLEPHYKLVSFAHKLYQRKAIDEAKGVEILSNTSYAENIASPGNADEWESYILSVLKALRKADNSSWHHRIIARAAHVIYDKSNDLSVAQAAKHELTQQIFTKTMAVQVWKPEHERPGRHFVYTTRYTRFFVNLLVQTNDQPNLEALARRVRRKQTDFFEHTILWQDLCRSYLQLLRRMGQVPDNQEDTIFRALNFEEYNVLATRLEAWCQDPNTSHPALDTLRHVVELKRINNGLMKGVSIDDVLGDTFALLYSTIGPTLAPLPQESLPPAAPETTALPPPPPPSIAPAQIDGAPPTHTTPFTLYQPSPLNPAPPPPPVTDPVPKPRAKTVGRREIQRRAEACAQKPAGAPNPPTIMPIRSPPANTHAVPVPHRPPHPPPPLQLQPQLQLPPTRKQLPLKNRRLVPPQRTSRSRVWGWGPKPRPRLRRRRRRRAWWGVGRGV</sequence>
<dbReference type="Proteomes" id="UP001280581">
    <property type="component" value="Unassembled WGS sequence"/>
</dbReference>
<dbReference type="GO" id="GO:0005634">
    <property type="term" value="C:nucleus"/>
    <property type="evidence" value="ECO:0007669"/>
    <property type="project" value="UniProtKB-SubCell"/>
</dbReference>
<evidence type="ECO:0000256" key="5">
    <source>
        <dbReference type="ARBA" id="ARBA00023242"/>
    </source>
</evidence>
<dbReference type="EMBL" id="WVTA01000011">
    <property type="protein sequence ID" value="KAK3203529.1"/>
    <property type="molecule type" value="Genomic_DNA"/>
</dbReference>
<feature type="compositionally biased region" description="Basic and acidic residues" evidence="6">
    <location>
        <begin position="398"/>
        <end position="408"/>
    </location>
</feature>
<evidence type="ECO:0000256" key="2">
    <source>
        <dbReference type="ARBA" id="ARBA00004123"/>
    </source>
</evidence>
<feature type="compositionally biased region" description="Polar residues" evidence="6">
    <location>
        <begin position="850"/>
        <end position="872"/>
    </location>
</feature>
<feature type="compositionally biased region" description="Basic and acidic residues" evidence="6">
    <location>
        <begin position="378"/>
        <end position="389"/>
    </location>
</feature>
<feature type="compositionally biased region" description="Acidic residues" evidence="6">
    <location>
        <begin position="338"/>
        <end position="349"/>
    </location>
</feature>
<comment type="similarity">
    <text evidence="3">Belongs to the HIR3 family.</text>
</comment>
<comment type="caution">
    <text evidence="7">The sequence shown here is derived from an EMBL/GenBank/DDBJ whole genome shotgun (WGS) entry which is preliminary data.</text>
</comment>
<feature type="non-terminal residue" evidence="7">
    <location>
        <position position="1"/>
    </location>
</feature>
<dbReference type="GO" id="GO:0000417">
    <property type="term" value="C:HIR complex"/>
    <property type="evidence" value="ECO:0007669"/>
    <property type="project" value="TreeGrafter"/>
</dbReference>
<dbReference type="GO" id="GO:0031491">
    <property type="term" value="F:nucleosome binding"/>
    <property type="evidence" value="ECO:0007669"/>
    <property type="project" value="TreeGrafter"/>
</dbReference>
<comment type="subcellular location">
    <subcellularLocation>
        <location evidence="2">Nucleus</location>
    </subcellularLocation>
</comment>